<dbReference type="GO" id="GO:0009252">
    <property type="term" value="P:peptidoglycan biosynthetic process"/>
    <property type="evidence" value="ECO:0007669"/>
    <property type="project" value="TreeGrafter"/>
</dbReference>
<feature type="chain" id="PRO_5020190630" evidence="2">
    <location>
        <begin position="29"/>
        <end position="573"/>
    </location>
</feature>
<dbReference type="InterPro" id="IPR007443">
    <property type="entry name" value="LpoA"/>
</dbReference>
<keyword evidence="1" id="KW-0472">Membrane</keyword>
<dbReference type="AlphaFoldDB" id="A0A4S2D329"/>
<keyword evidence="3" id="KW-0449">Lipoprotein</keyword>
<dbReference type="GO" id="GO:0030234">
    <property type="term" value="F:enzyme regulator activity"/>
    <property type="evidence" value="ECO:0007669"/>
    <property type="project" value="TreeGrafter"/>
</dbReference>
<dbReference type="SUPFAM" id="SSF53822">
    <property type="entry name" value="Periplasmic binding protein-like I"/>
    <property type="match status" value="1"/>
</dbReference>
<dbReference type="CDD" id="cd06339">
    <property type="entry name" value="PBP1_YraM_LppC_lipoprotein-like"/>
    <property type="match status" value="1"/>
</dbReference>
<gene>
    <name evidence="3" type="ORF">E5352_04830</name>
</gene>
<proteinExistence type="predicted"/>
<dbReference type="Gene3D" id="3.40.50.2300">
    <property type="match status" value="2"/>
</dbReference>
<name>A0A4S2D329_STEMA</name>
<dbReference type="GO" id="GO:0031241">
    <property type="term" value="C:periplasmic side of cell outer membrane"/>
    <property type="evidence" value="ECO:0007669"/>
    <property type="project" value="TreeGrafter"/>
</dbReference>
<accession>A0A4S2D329</accession>
<feature type="signal peptide" evidence="2">
    <location>
        <begin position="1"/>
        <end position="28"/>
    </location>
</feature>
<dbReference type="OrthoDB" id="6708821at2"/>
<reference evidence="3 4" key="1">
    <citation type="submission" date="2019-04" db="EMBL/GenBank/DDBJ databases">
        <title>Microbes associate with the intestines of laboratory mice.</title>
        <authorList>
            <person name="Navarre W."/>
            <person name="Wong E."/>
            <person name="Huang K."/>
            <person name="Tropini C."/>
            <person name="Ng K."/>
            <person name="Yu B."/>
        </authorList>
    </citation>
    <scope>NUCLEOTIDE SEQUENCE [LARGE SCALE GENOMIC DNA]</scope>
    <source>
        <strain evidence="3 4">NM62_B4-13</strain>
    </source>
</reference>
<evidence type="ECO:0000256" key="2">
    <source>
        <dbReference type="SAM" id="SignalP"/>
    </source>
</evidence>
<dbReference type="InterPro" id="IPR028082">
    <property type="entry name" value="Peripla_BP_I"/>
</dbReference>
<dbReference type="PANTHER" id="PTHR38038">
    <property type="entry name" value="PENICILLIN-BINDING PROTEIN ACTIVATOR LPOA"/>
    <property type="match status" value="1"/>
</dbReference>
<dbReference type="Proteomes" id="UP000306631">
    <property type="component" value="Unassembled WGS sequence"/>
</dbReference>
<organism evidence="3 4">
    <name type="scientific">Stenotrophomonas maltophilia</name>
    <name type="common">Pseudomonas maltophilia</name>
    <name type="synonym">Xanthomonas maltophilia</name>
    <dbReference type="NCBI Taxonomy" id="40324"/>
    <lineage>
        <taxon>Bacteria</taxon>
        <taxon>Pseudomonadati</taxon>
        <taxon>Pseudomonadota</taxon>
        <taxon>Gammaproteobacteria</taxon>
        <taxon>Lysobacterales</taxon>
        <taxon>Lysobacteraceae</taxon>
        <taxon>Stenotrophomonas</taxon>
        <taxon>Stenotrophomonas maltophilia group</taxon>
    </lineage>
</organism>
<dbReference type="Pfam" id="PF04348">
    <property type="entry name" value="LppC"/>
    <property type="match status" value="1"/>
</dbReference>
<dbReference type="PROSITE" id="PS51257">
    <property type="entry name" value="PROKAR_LIPOPROTEIN"/>
    <property type="match status" value="1"/>
</dbReference>
<sequence>MNKPVARISALSLSLLLLAGCATTSLTSAPESPAQSQALALIEQGKPRDAAVQLEALANTLRGSARSAALADAAFAWHEAGDATRARSLLSQVQPRQLTGASLQRYQLTSAELALADRQPAQALAALKESSDAVAPSLRTRWQLARANALQATGDTLGAALERARAHAALTGKARSDNQQAIASLLGTLDDATLRARAAALPANEPLYNFAGRALIARGLPLPRPFDRDGASQFDTSKRPPAMSDGYRPPVKMAVLLPLSGRLATAAQPVRDGLLSGYYGESRRRPEIQFIDTAGTAAGAVAAYDKAVGAGADFIVGPLGRDEVDAVFGRAQLPVPVLALNRGKGSPPAGSAGFSMAPEDDGIIAAEYLRGRERGKVLVVHSNDETGRRAAAAFRERFTQRGGQVAATVGVNDTVGDVGAQLRAAGSVDGVFLAVKAPQARTLAPQLALAGAGGASRVGTSQLTLGSGKPEEDMALDGIIYPNEAWNVRGVAGLPAASTAGQILPSARGASGRLFAFGFDAWKISAYLDKIATEGALAGATGTLFLDSNGNVLRVPVWSTFSGGRPTPIVSAN</sequence>
<evidence type="ECO:0000313" key="3">
    <source>
        <dbReference type="EMBL" id="TGY35938.1"/>
    </source>
</evidence>
<dbReference type="EMBL" id="SRYW01000003">
    <property type="protein sequence ID" value="TGY35938.1"/>
    <property type="molecule type" value="Genomic_DNA"/>
</dbReference>
<comment type="caution">
    <text evidence="3">The sequence shown here is derived from an EMBL/GenBank/DDBJ whole genome shotgun (WGS) entry which is preliminary data.</text>
</comment>
<dbReference type="RefSeq" id="WP_136003668.1">
    <property type="nucleotide sequence ID" value="NZ_SRYW01000003.1"/>
</dbReference>
<protein>
    <submittedName>
        <fullName evidence="3">LppC family lipoprotein</fullName>
    </submittedName>
</protein>
<dbReference type="PANTHER" id="PTHR38038:SF1">
    <property type="entry name" value="PENICILLIN-BINDING PROTEIN ACTIVATOR LPOA"/>
    <property type="match status" value="1"/>
</dbReference>
<keyword evidence="2" id="KW-0732">Signal</keyword>
<evidence type="ECO:0000313" key="4">
    <source>
        <dbReference type="Proteomes" id="UP000306631"/>
    </source>
</evidence>
<evidence type="ECO:0000256" key="1">
    <source>
        <dbReference type="ARBA" id="ARBA00023136"/>
    </source>
</evidence>